<dbReference type="Pfam" id="PF00188">
    <property type="entry name" value="CAP"/>
    <property type="match status" value="1"/>
</dbReference>
<dbReference type="InterPro" id="IPR001283">
    <property type="entry name" value="CRISP-related"/>
</dbReference>
<dbReference type="SMART" id="SM00198">
    <property type="entry name" value="SCP"/>
    <property type="match status" value="1"/>
</dbReference>
<accession>A0AAJ6QTE9</accession>
<feature type="chain" id="PRO_5042527379" evidence="1">
    <location>
        <begin position="18"/>
        <end position="252"/>
    </location>
</feature>
<sequence>MLWIILGAAALAGLSTSQLCTDNVRRFCGTSPATACMNDRCSIAESSEFDDSFRRQIVDAHNQYRREPFNGQDATNMLEISWDDELARTALNWAHQLCIADNVFGPGHDRCRVTPSYSSVGQNMAWGAGGSWGLSSVLANKTVDMWYSEHKLATSADLFPFGAKMAIGHYTQLIWARSHKIGCAYIVRTHPYGKQSWIICNYAKSGNRVGQDVFERGTQGSNCPSGSTRDSTGLCRVSNDAQLRSALGIQEP</sequence>
<dbReference type="PRINTS" id="PR00838">
    <property type="entry name" value="V5ALLERGEN"/>
</dbReference>
<feature type="signal peptide" evidence="1">
    <location>
        <begin position="1"/>
        <end position="17"/>
    </location>
</feature>
<feature type="domain" description="SCP" evidence="2">
    <location>
        <begin position="52"/>
        <end position="210"/>
    </location>
</feature>
<dbReference type="AlphaFoldDB" id="A0AAJ6QTE9"/>
<proteinExistence type="predicted"/>
<dbReference type="InterPro" id="IPR014044">
    <property type="entry name" value="CAP_dom"/>
</dbReference>
<dbReference type="PRINTS" id="PR00837">
    <property type="entry name" value="V5TPXLIKE"/>
</dbReference>
<gene>
    <name evidence="4" type="primary">LOC100908734</name>
</gene>
<dbReference type="PROSITE" id="PS01009">
    <property type="entry name" value="CRISP_1"/>
    <property type="match status" value="1"/>
</dbReference>
<dbReference type="InterPro" id="IPR035940">
    <property type="entry name" value="CAP_sf"/>
</dbReference>
<reference evidence="4" key="1">
    <citation type="submission" date="2025-08" db="UniProtKB">
        <authorList>
            <consortium name="RefSeq"/>
        </authorList>
    </citation>
    <scope>IDENTIFICATION</scope>
</reference>
<evidence type="ECO:0000256" key="1">
    <source>
        <dbReference type="SAM" id="SignalP"/>
    </source>
</evidence>
<keyword evidence="1" id="KW-0732">Signal</keyword>
<dbReference type="PANTHER" id="PTHR10334">
    <property type="entry name" value="CYSTEINE-RICH SECRETORY PROTEIN-RELATED"/>
    <property type="match status" value="1"/>
</dbReference>
<dbReference type="InterPro" id="IPR002413">
    <property type="entry name" value="V5_allergen-like"/>
</dbReference>
<evidence type="ECO:0000259" key="2">
    <source>
        <dbReference type="SMART" id="SM00198"/>
    </source>
</evidence>
<organism evidence="3 4">
    <name type="scientific">Galendromus occidentalis</name>
    <name type="common">western predatory mite</name>
    <dbReference type="NCBI Taxonomy" id="34638"/>
    <lineage>
        <taxon>Eukaryota</taxon>
        <taxon>Metazoa</taxon>
        <taxon>Ecdysozoa</taxon>
        <taxon>Arthropoda</taxon>
        <taxon>Chelicerata</taxon>
        <taxon>Arachnida</taxon>
        <taxon>Acari</taxon>
        <taxon>Parasitiformes</taxon>
        <taxon>Mesostigmata</taxon>
        <taxon>Gamasina</taxon>
        <taxon>Phytoseioidea</taxon>
        <taxon>Phytoseiidae</taxon>
        <taxon>Typhlodrominae</taxon>
        <taxon>Galendromus</taxon>
    </lineage>
</organism>
<dbReference type="RefSeq" id="XP_003743291.1">
    <property type="nucleotide sequence ID" value="XM_003743243.2"/>
</dbReference>
<dbReference type="Proteomes" id="UP000694867">
    <property type="component" value="Unplaced"/>
</dbReference>
<dbReference type="GeneID" id="100908734"/>
<protein>
    <submittedName>
        <fullName evidence="4">Venom allergen 5-like</fullName>
    </submittedName>
</protein>
<dbReference type="GO" id="GO:0005576">
    <property type="term" value="C:extracellular region"/>
    <property type="evidence" value="ECO:0007669"/>
    <property type="project" value="InterPro"/>
</dbReference>
<dbReference type="Gene3D" id="3.40.33.10">
    <property type="entry name" value="CAP"/>
    <property type="match status" value="1"/>
</dbReference>
<evidence type="ECO:0000313" key="4">
    <source>
        <dbReference type="RefSeq" id="XP_003743291.1"/>
    </source>
</evidence>
<name>A0AAJ6QTE9_9ACAR</name>
<dbReference type="SUPFAM" id="SSF55797">
    <property type="entry name" value="PR-1-like"/>
    <property type="match status" value="1"/>
</dbReference>
<evidence type="ECO:0000313" key="3">
    <source>
        <dbReference type="Proteomes" id="UP000694867"/>
    </source>
</evidence>
<dbReference type="InterPro" id="IPR018244">
    <property type="entry name" value="Allrgn_V5/Tpx1_CS"/>
</dbReference>
<dbReference type="CDD" id="cd05380">
    <property type="entry name" value="CAP_euk"/>
    <property type="match status" value="1"/>
</dbReference>
<dbReference type="KEGG" id="goe:100908734"/>
<keyword evidence="3" id="KW-1185">Reference proteome</keyword>